<gene>
    <name evidence="1" type="ORF">H9871_10560</name>
</gene>
<reference evidence="1" key="1">
    <citation type="journal article" date="2021" name="PeerJ">
        <title>Extensive microbial diversity within the chicken gut microbiome revealed by metagenomics and culture.</title>
        <authorList>
            <person name="Gilroy R."/>
            <person name="Ravi A."/>
            <person name="Getino M."/>
            <person name="Pursley I."/>
            <person name="Horton D.L."/>
            <person name="Alikhan N.F."/>
            <person name="Baker D."/>
            <person name="Gharbi K."/>
            <person name="Hall N."/>
            <person name="Watson M."/>
            <person name="Adriaenssens E.M."/>
            <person name="Foster-Nyarko E."/>
            <person name="Jarju S."/>
            <person name="Secka A."/>
            <person name="Antonio M."/>
            <person name="Oren A."/>
            <person name="Chaudhuri R.R."/>
            <person name="La Ragione R."/>
            <person name="Hildebrand F."/>
            <person name="Pallen M.J."/>
        </authorList>
    </citation>
    <scope>NUCLEOTIDE SEQUENCE</scope>
    <source>
        <strain evidence="1">ChiHejej3B27-3195</strain>
    </source>
</reference>
<proteinExistence type="predicted"/>
<name>A0A9D1UUD3_9MICC</name>
<comment type="caution">
    <text evidence="1">The sequence shown here is derived from an EMBL/GenBank/DDBJ whole genome shotgun (WGS) entry which is preliminary data.</text>
</comment>
<reference evidence="1" key="2">
    <citation type="submission" date="2021-04" db="EMBL/GenBank/DDBJ databases">
        <authorList>
            <person name="Gilroy R."/>
        </authorList>
    </citation>
    <scope>NUCLEOTIDE SEQUENCE</scope>
    <source>
        <strain evidence="1">ChiHejej3B27-3195</strain>
    </source>
</reference>
<dbReference type="Gene3D" id="3.40.50.1240">
    <property type="entry name" value="Phosphoglycerate mutase-like"/>
    <property type="match status" value="1"/>
</dbReference>
<dbReference type="EMBL" id="DXGD01000390">
    <property type="protein sequence ID" value="HIX00570.1"/>
    <property type="molecule type" value="Genomic_DNA"/>
</dbReference>
<dbReference type="CDD" id="cd07067">
    <property type="entry name" value="HP_PGM_like"/>
    <property type="match status" value="1"/>
</dbReference>
<dbReference type="Proteomes" id="UP000824151">
    <property type="component" value="Unassembled WGS sequence"/>
</dbReference>
<dbReference type="AlphaFoldDB" id="A0A9D1UUD3"/>
<accession>A0A9D1UUD3</accession>
<dbReference type="Pfam" id="PF00300">
    <property type="entry name" value="His_Phos_1"/>
    <property type="match status" value="1"/>
</dbReference>
<organism evidence="1 2">
    <name type="scientific">Candidatus Nesterenkonia stercoripullorum</name>
    <dbReference type="NCBI Taxonomy" id="2838701"/>
    <lineage>
        <taxon>Bacteria</taxon>
        <taxon>Bacillati</taxon>
        <taxon>Actinomycetota</taxon>
        <taxon>Actinomycetes</taxon>
        <taxon>Micrococcales</taxon>
        <taxon>Micrococcaceae</taxon>
        <taxon>Nesterenkonia</taxon>
    </lineage>
</organism>
<dbReference type="SUPFAM" id="SSF53254">
    <property type="entry name" value="Phosphoglycerate mutase-like"/>
    <property type="match status" value="1"/>
</dbReference>
<sequence length="173" mass="18727">MSQGITTRSLLVLRHAEAGHDYTGDDHGRALTARGSEQARSVGNWLVETGFLPEATSTSDALRTRQTCVWVNAQLGEKAPTPYIDSRLYLASEDELLSAVHETPEAVSALLVVAHMPGVQSLSMALAGMDSAESPVLEMARHWPTCGIARFEIDGTWSELQAKGARLTHFHCA</sequence>
<dbReference type="InterPro" id="IPR013078">
    <property type="entry name" value="His_Pase_superF_clade-1"/>
</dbReference>
<evidence type="ECO:0000313" key="1">
    <source>
        <dbReference type="EMBL" id="HIX00570.1"/>
    </source>
</evidence>
<dbReference type="InterPro" id="IPR029033">
    <property type="entry name" value="His_PPase_superfam"/>
</dbReference>
<protein>
    <submittedName>
        <fullName evidence="1">Histidine phosphatase family protein</fullName>
    </submittedName>
</protein>
<evidence type="ECO:0000313" key="2">
    <source>
        <dbReference type="Proteomes" id="UP000824151"/>
    </source>
</evidence>
<dbReference type="SMART" id="SM00855">
    <property type="entry name" value="PGAM"/>
    <property type="match status" value="1"/>
</dbReference>